<dbReference type="PROSITE" id="PS51257">
    <property type="entry name" value="PROKAR_LIPOPROTEIN"/>
    <property type="match status" value="1"/>
</dbReference>
<keyword evidence="1" id="KW-0449">Lipoprotein</keyword>
<dbReference type="AlphaFoldDB" id="A0A7K1Y2Y3"/>
<dbReference type="Pfam" id="PF25594">
    <property type="entry name" value="GldB_lipo"/>
    <property type="match status" value="1"/>
</dbReference>
<keyword evidence="2" id="KW-1185">Reference proteome</keyword>
<dbReference type="RefSeq" id="WP_160908592.1">
    <property type="nucleotide sequence ID" value="NZ_WVHS01000005.1"/>
</dbReference>
<organism evidence="1 2">
    <name type="scientific">Hufsiella ginkgonis</name>
    <dbReference type="NCBI Taxonomy" id="2695274"/>
    <lineage>
        <taxon>Bacteria</taxon>
        <taxon>Pseudomonadati</taxon>
        <taxon>Bacteroidota</taxon>
        <taxon>Sphingobacteriia</taxon>
        <taxon>Sphingobacteriales</taxon>
        <taxon>Sphingobacteriaceae</taxon>
        <taxon>Hufsiella</taxon>
    </lineage>
</organism>
<comment type="caution">
    <text evidence="1">The sequence shown here is derived from an EMBL/GenBank/DDBJ whole genome shotgun (WGS) entry which is preliminary data.</text>
</comment>
<reference evidence="1 2" key="1">
    <citation type="submission" date="2019-11" db="EMBL/GenBank/DDBJ databases">
        <title>Pedobacter sp. HMF7056 Genome sequencing and assembly.</title>
        <authorList>
            <person name="Kang H."/>
            <person name="Kim H."/>
            <person name="Joh K."/>
        </authorList>
    </citation>
    <scope>NUCLEOTIDE SEQUENCE [LARGE SCALE GENOMIC DNA]</scope>
    <source>
        <strain evidence="1 2">HMF7056</strain>
    </source>
</reference>
<evidence type="ECO:0000313" key="2">
    <source>
        <dbReference type="Proteomes" id="UP000451233"/>
    </source>
</evidence>
<dbReference type="Proteomes" id="UP000451233">
    <property type="component" value="Unassembled WGS sequence"/>
</dbReference>
<dbReference type="NCBIfam" id="TIGR03514">
    <property type="entry name" value="GldB_lipo"/>
    <property type="match status" value="1"/>
</dbReference>
<dbReference type="InterPro" id="IPR019853">
    <property type="entry name" value="GldB-like"/>
</dbReference>
<dbReference type="EMBL" id="WVHS01000005">
    <property type="protein sequence ID" value="MXV17601.1"/>
    <property type="molecule type" value="Genomic_DNA"/>
</dbReference>
<evidence type="ECO:0000313" key="1">
    <source>
        <dbReference type="EMBL" id="MXV17601.1"/>
    </source>
</evidence>
<sequence length="341" mass="39416">MFFSRKQIYLFFFISFLLSGCGDRKRIDVSHIDLSVKIERFDVVMGNLSPATLAAAAPSIKARYGDFYDDLVTKMLGAGSTADTGYYQTLRQVLTSKDFFALKEEVARIYPDLSSREAELTDAFKHIRYYYPAQKIPRLISFFSGFYTQTVVGNDYLGIGLDMFLGANSKFYPALRQSIPAYMSRRYTPENITPRVMETFIREDLFPERTEDQTLLARMVYNGKILYLMDAVMPDVQDSLKISYTASQVNWAKENESNIWAYFIDSELLYESDYMKIQKYLTDAPFTPGIGEHNESAPKLAVWTGWQIIKKYMEKNPGVTIQELMKDPDYQSIMRRSKYKP</sequence>
<accession>A0A7K1Y2Y3</accession>
<protein>
    <submittedName>
        <fullName evidence="1">Gliding motility lipoprotein GldB</fullName>
    </submittedName>
</protein>
<name>A0A7K1Y2Y3_9SPHI</name>
<proteinExistence type="predicted"/>
<gene>
    <name evidence="1" type="primary">gldB</name>
    <name evidence="1" type="ORF">GS398_20035</name>
</gene>